<comment type="caution">
    <text evidence="1">The sequence shown here is derived from an EMBL/GenBank/DDBJ whole genome shotgun (WGS) entry which is preliminary data.</text>
</comment>
<dbReference type="eggNOG" id="ENOG5032M31">
    <property type="taxonomic scope" value="Bacteria"/>
</dbReference>
<protein>
    <submittedName>
        <fullName evidence="1">Uncharacterized protein</fullName>
    </submittedName>
</protein>
<dbReference type="OrthoDB" id="1645656at2"/>
<dbReference type="InParanoid" id="K0YJF0"/>
<dbReference type="HOGENOM" id="CLU_158552_0_0_11"/>
<dbReference type="Proteomes" id="UP000006069">
    <property type="component" value="Unassembled WGS sequence"/>
</dbReference>
<evidence type="ECO:0000313" key="2">
    <source>
        <dbReference type="Proteomes" id="UP000006069"/>
    </source>
</evidence>
<sequence length="133" mass="14667">MRRRGDSYGFVYEEEKKEPLFIKAQDLASIIKSDYGEGYAFSLAEVRLDGASHVLGSYVLPDCEECRENIRFAFDGATYDTYEEFASNAAMGGVPLGESEAVLEVVKAGIIDGDAVLKTPWGDTRLAKKAIKR</sequence>
<proteinExistence type="predicted"/>
<keyword evidence="2" id="KW-1185">Reference proteome</keyword>
<gene>
    <name evidence="1" type="ORF">HMPREF9451_01571</name>
</gene>
<dbReference type="RefSeq" id="WP_009139764.1">
    <property type="nucleotide sequence ID" value="NZ_JH815198.1"/>
</dbReference>
<dbReference type="AlphaFoldDB" id="K0YJF0"/>
<accession>K0YJF0</accession>
<dbReference type="EMBL" id="ADMD01000008">
    <property type="protein sequence ID" value="EJZ83368.1"/>
    <property type="molecule type" value="Genomic_DNA"/>
</dbReference>
<evidence type="ECO:0000313" key="1">
    <source>
        <dbReference type="EMBL" id="EJZ83368.1"/>
    </source>
</evidence>
<organism evidence="1 2">
    <name type="scientific">Slackia piriformis YIT 12062</name>
    <dbReference type="NCBI Taxonomy" id="742818"/>
    <lineage>
        <taxon>Bacteria</taxon>
        <taxon>Bacillati</taxon>
        <taxon>Actinomycetota</taxon>
        <taxon>Coriobacteriia</taxon>
        <taxon>Eggerthellales</taxon>
        <taxon>Eggerthellaceae</taxon>
        <taxon>Slackia</taxon>
    </lineage>
</organism>
<name>K0YJF0_9ACTN</name>
<reference evidence="1 2" key="1">
    <citation type="submission" date="2012-08" db="EMBL/GenBank/DDBJ databases">
        <title>The Genome Sequence of Slackia piriformis YIT 12062.</title>
        <authorList>
            <consortium name="The Broad Institute Genome Sequencing Platform"/>
            <person name="Earl A."/>
            <person name="Ward D."/>
            <person name="Feldgarden M."/>
            <person name="Gevers D."/>
            <person name="Morotomi M."/>
            <person name="Walker B."/>
            <person name="Young S.K."/>
            <person name="Zeng Q."/>
            <person name="Gargeya S."/>
            <person name="Fitzgerald M."/>
            <person name="Haas B."/>
            <person name="Abouelleil A."/>
            <person name="Alvarado L."/>
            <person name="Arachchi H.M."/>
            <person name="Berlin A.M."/>
            <person name="Chapman S.B."/>
            <person name="Goldberg J."/>
            <person name="Griggs A."/>
            <person name="Gujja S."/>
            <person name="Hansen M."/>
            <person name="Howarth C."/>
            <person name="Imamovic A."/>
            <person name="Larimer J."/>
            <person name="McCowen C."/>
            <person name="Montmayeur A."/>
            <person name="Murphy C."/>
            <person name="Neiman D."/>
            <person name="Pearson M."/>
            <person name="Priest M."/>
            <person name="Roberts A."/>
            <person name="Saif S."/>
            <person name="Shea T."/>
            <person name="Sisk P."/>
            <person name="Sykes S."/>
            <person name="Wortman J."/>
            <person name="Nusbaum C."/>
            <person name="Birren B."/>
        </authorList>
    </citation>
    <scope>NUCLEOTIDE SEQUENCE [LARGE SCALE GENOMIC DNA]</scope>
    <source>
        <strain evidence="1 2">YIT 12062</strain>
    </source>
</reference>
<dbReference type="PATRIC" id="fig|742818.3.peg.1660"/>